<protein>
    <submittedName>
        <fullName evidence="1">Uncharacterized protein</fullName>
    </submittedName>
</protein>
<organism evidence="1 2">
    <name type="scientific">Stenomitos frigidus AS-A4</name>
    <dbReference type="NCBI Taxonomy" id="2933935"/>
    <lineage>
        <taxon>Bacteria</taxon>
        <taxon>Bacillati</taxon>
        <taxon>Cyanobacteriota</taxon>
        <taxon>Cyanophyceae</taxon>
        <taxon>Leptolyngbyales</taxon>
        <taxon>Leptolyngbyaceae</taxon>
        <taxon>Stenomitos</taxon>
    </lineage>
</organism>
<comment type="caution">
    <text evidence="1">The sequence shown here is derived from an EMBL/GenBank/DDBJ whole genome shotgun (WGS) entry which is preliminary data.</text>
</comment>
<dbReference type="Proteomes" id="UP001476950">
    <property type="component" value="Unassembled WGS sequence"/>
</dbReference>
<gene>
    <name evidence="1" type="ORF">NDI38_04345</name>
</gene>
<name>A0ABV0KEJ6_9CYAN</name>
<sequence length="86" mass="10071">MSLQEFIERYKTDCFDSYEITDSKLWIRYERILTPGTYPFLSVPGNKELHKFSDLLDGRICHFEGKESVKGVKLAVIEVDTFRVGY</sequence>
<keyword evidence="2" id="KW-1185">Reference proteome</keyword>
<dbReference type="RefSeq" id="WP_190450642.1">
    <property type="nucleotide sequence ID" value="NZ_JAMPLM010000002.1"/>
</dbReference>
<dbReference type="EMBL" id="JAMPLM010000002">
    <property type="protein sequence ID" value="MEP1057657.1"/>
    <property type="molecule type" value="Genomic_DNA"/>
</dbReference>
<reference evidence="1 2" key="1">
    <citation type="submission" date="2022-04" db="EMBL/GenBank/DDBJ databases">
        <title>Positive selection, recombination, and allopatry shape intraspecific diversity of widespread and dominant cyanobacteria.</title>
        <authorList>
            <person name="Wei J."/>
            <person name="Shu W."/>
            <person name="Hu C."/>
        </authorList>
    </citation>
    <scope>NUCLEOTIDE SEQUENCE [LARGE SCALE GENOMIC DNA]</scope>
    <source>
        <strain evidence="1 2">AS-A4</strain>
    </source>
</reference>
<accession>A0ABV0KEJ6</accession>
<proteinExistence type="predicted"/>
<evidence type="ECO:0000313" key="1">
    <source>
        <dbReference type="EMBL" id="MEP1057657.1"/>
    </source>
</evidence>
<evidence type="ECO:0000313" key="2">
    <source>
        <dbReference type="Proteomes" id="UP001476950"/>
    </source>
</evidence>